<dbReference type="CDD" id="cd07832">
    <property type="entry name" value="STKc_CCRK"/>
    <property type="match status" value="1"/>
</dbReference>
<keyword evidence="11 23" id="KW-0547">Nucleotide-binding</keyword>
<protein>
    <recommendedName>
        <fullName evidence="18">Cyclin-dependent kinase 20</fullName>
        <ecNumber evidence="5">2.7.11.22</ecNumber>
    </recommendedName>
    <alternativeName>
        <fullName evidence="19">Cell cycle-related kinase</fullName>
    </alternativeName>
    <alternativeName>
        <fullName evidence="20">Cell division protein kinase 20</fullName>
    </alternativeName>
</protein>
<dbReference type="GO" id="GO:0004693">
    <property type="term" value="F:cyclin-dependent protein serine/threonine kinase activity"/>
    <property type="evidence" value="ECO:0007669"/>
    <property type="project" value="UniProtKB-EC"/>
</dbReference>
<evidence type="ECO:0000256" key="11">
    <source>
        <dbReference type="ARBA" id="ARBA00022741"/>
    </source>
</evidence>
<dbReference type="GO" id="GO:0005634">
    <property type="term" value="C:nucleus"/>
    <property type="evidence" value="ECO:0007669"/>
    <property type="project" value="UniProtKB-SubCell"/>
</dbReference>
<evidence type="ECO:0000256" key="20">
    <source>
        <dbReference type="ARBA" id="ARBA00035723"/>
    </source>
</evidence>
<dbReference type="GO" id="GO:0005929">
    <property type="term" value="C:cilium"/>
    <property type="evidence" value="ECO:0007669"/>
    <property type="project" value="UniProtKB-SubCell"/>
</dbReference>
<evidence type="ECO:0000256" key="22">
    <source>
        <dbReference type="ARBA" id="ARBA00048367"/>
    </source>
</evidence>
<evidence type="ECO:0000259" key="25">
    <source>
        <dbReference type="PROSITE" id="PS50011"/>
    </source>
</evidence>
<keyword evidence="17" id="KW-0131">Cell cycle</keyword>
<comment type="similarity">
    <text evidence="4">Belongs to the protein kinase superfamily. CMGC Ser/Thr protein kinase family. CDC2/CDKX subfamily.</text>
</comment>
<evidence type="ECO:0000256" key="21">
    <source>
        <dbReference type="ARBA" id="ARBA00047811"/>
    </source>
</evidence>
<comment type="subcellular location">
    <subcellularLocation>
        <location evidence="2">Cell projection</location>
        <location evidence="2">Cilium</location>
    </subcellularLocation>
    <subcellularLocation>
        <location evidence="3">Cytoplasm</location>
    </subcellularLocation>
    <subcellularLocation>
        <location evidence="1">Nucleus</location>
    </subcellularLocation>
</comment>
<evidence type="ECO:0000256" key="17">
    <source>
        <dbReference type="ARBA" id="ARBA00023306"/>
    </source>
</evidence>
<evidence type="ECO:0000256" key="23">
    <source>
        <dbReference type="PROSITE-ProRule" id="PRU10141"/>
    </source>
</evidence>
<dbReference type="GO" id="GO:0005524">
    <property type="term" value="F:ATP binding"/>
    <property type="evidence" value="ECO:0007669"/>
    <property type="project" value="UniProtKB-UniRule"/>
</dbReference>
<reference evidence="27" key="1">
    <citation type="submission" date="2015-01" db="EMBL/GenBank/DDBJ databases">
        <authorList>
            <person name="Aksoy S."/>
            <person name="Warren W."/>
            <person name="Wilson R.K."/>
        </authorList>
    </citation>
    <scope>NUCLEOTIDE SEQUENCE [LARGE SCALE GENOMIC DNA]</scope>
    <source>
        <strain evidence="27">IAEA</strain>
    </source>
</reference>
<evidence type="ECO:0000256" key="6">
    <source>
        <dbReference type="ARBA" id="ARBA00022473"/>
    </source>
</evidence>
<evidence type="ECO:0000256" key="12">
    <source>
        <dbReference type="ARBA" id="ARBA00022777"/>
    </source>
</evidence>
<dbReference type="PROSITE" id="PS00108">
    <property type="entry name" value="PROTEIN_KINASE_ST"/>
    <property type="match status" value="1"/>
</dbReference>
<sequence length="302" mass="34641">MQEYAPSRYKILEKVGEGVHGSVFKAIDLKRNRFVAIKKVVLKNKFGNISLNTVREIKILQLVNCEYIVNILEVFPDLIGLGMILEYMPDTLYGRLKNDSNPLSRQQVRKYTQMMLMGIEYLHLKEIMHRDIKPANLLINGNDILKIADFGLARLYFPEANNRLYSPQVSTRWYRAPEILWGCQKYGPPVDIWAAGCVLAEMLRGVPLFAGTTDIEQLALVIRTLGTPRLNEWPELTSLPDYNKIRFPNATGIQWDKLFPSCTYGIEIDLVANLVVYNPRNRLTASEVNFSENNLSAYQRIL</sequence>
<evidence type="ECO:0000256" key="15">
    <source>
        <dbReference type="ARBA" id="ARBA00023242"/>
    </source>
</evidence>
<evidence type="ECO:0000313" key="26">
    <source>
        <dbReference type="EnsemblMetazoa" id="GPPI040979-PA"/>
    </source>
</evidence>
<evidence type="ECO:0000256" key="1">
    <source>
        <dbReference type="ARBA" id="ARBA00004123"/>
    </source>
</evidence>
<evidence type="ECO:0000313" key="27">
    <source>
        <dbReference type="Proteomes" id="UP000092460"/>
    </source>
</evidence>
<evidence type="ECO:0000256" key="2">
    <source>
        <dbReference type="ARBA" id="ARBA00004138"/>
    </source>
</evidence>
<dbReference type="EC" id="2.7.11.22" evidence="5"/>
<accession>A0A1B0BUL0</accession>
<evidence type="ECO:0000256" key="16">
    <source>
        <dbReference type="ARBA" id="ARBA00023273"/>
    </source>
</evidence>
<evidence type="ECO:0000256" key="3">
    <source>
        <dbReference type="ARBA" id="ARBA00004496"/>
    </source>
</evidence>
<evidence type="ECO:0000256" key="5">
    <source>
        <dbReference type="ARBA" id="ARBA00012425"/>
    </source>
</evidence>
<dbReference type="GO" id="GO:0051301">
    <property type="term" value="P:cell division"/>
    <property type="evidence" value="ECO:0007669"/>
    <property type="project" value="UniProtKB-KW"/>
</dbReference>
<keyword evidence="8 24" id="KW-0723">Serine/threonine-protein kinase</keyword>
<dbReference type="Gene3D" id="1.10.510.10">
    <property type="entry name" value="Transferase(Phosphotransferase) domain 1"/>
    <property type="match status" value="1"/>
</dbReference>
<dbReference type="GO" id="GO:0005737">
    <property type="term" value="C:cytoplasm"/>
    <property type="evidence" value="ECO:0007669"/>
    <property type="project" value="UniProtKB-SubCell"/>
</dbReference>
<evidence type="ECO:0000256" key="24">
    <source>
        <dbReference type="RuleBase" id="RU000304"/>
    </source>
</evidence>
<feature type="domain" description="Protein kinase" evidence="25">
    <location>
        <begin position="9"/>
        <end position="301"/>
    </location>
</feature>
<dbReference type="EnsemblMetazoa" id="GPPI040979-RA">
    <property type="protein sequence ID" value="GPPI040979-PA"/>
    <property type="gene ID" value="GPPI040979"/>
</dbReference>
<dbReference type="InterPro" id="IPR017441">
    <property type="entry name" value="Protein_kinase_ATP_BS"/>
</dbReference>
<dbReference type="Pfam" id="PF00069">
    <property type="entry name" value="Pkinase"/>
    <property type="match status" value="1"/>
</dbReference>
<dbReference type="PANTHER" id="PTHR24056">
    <property type="entry name" value="CELL DIVISION PROTEIN KINASE"/>
    <property type="match status" value="1"/>
</dbReference>
<dbReference type="PANTHER" id="PTHR24056:SF171">
    <property type="entry name" value="CYCLIN-DEPENDENT KINASE 20"/>
    <property type="match status" value="1"/>
</dbReference>
<dbReference type="Proteomes" id="UP000092460">
    <property type="component" value="Unassembled WGS sequence"/>
</dbReference>
<keyword evidence="14" id="KW-0969">Cilium</keyword>
<evidence type="ECO:0000256" key="13">
    <source>
        <dbReference type="ARBA" id="ARBA00022840"/>
    </source>
</evidence>
<dbReference type="Gene3D" id="3.30.200.20">
    <property type="entry name" value="Phosphorylase Kinase, domain 1"/>
    <property type="match status" value="1"/>
</dbReference>
<reference evidence="26" key="2">
    <citation type="submission" date="2020-05" db="UniProtKB">
        <authorList>
            <consortium name="EnsemblMetazoa"/>
        </authorList>
    </citation>
    <scope>IDENTIFICATION</scope>
    <source>
        <strain evidence="26">IAEA</strain>
    </source>
</reference>
<keyword evidence="6" id="KW-0217">Developmental protein</keyword>
<evidence type="ECO:0000256" key="9">
    <source>
        <dbReference type="ARBA" id="ARBA00022618"/>
    </source>
</evidence>
<evidence type="ECO:0000256" key="18">
    <source>
        <dbReference type="ARBA" id="ARBA00035711"/>
    </source>
</evidence>
<dbReference type="EMBL" id="JXJN01020781">
    <property type="status" value="NOT_ANNOTATED_CDS"/>
    <property type="molecule type" value="Genomic_DNA"/>
</dbReference>
<dbReference type="AlphaFoldDB" id="A0A1B0BUL0"/>
<keyword evidence="10" id="KW-0808">Transferase</keyword>
<keyword evidence="13 23" id="KW-0067">ATP-binding</keyword>
<keyword evidence="27" id="KW-1185">Reference proteome</keyword>
<dbReference type="PROSITE" id="PS50011">
    <property type="entry name" value="PROTEIN_KINASE_DOM"/>
    <property type="match status" value="1"/>
</dbReference>
<dbReference type="STRING" id="67801.A0A1B0BUL0"/>
<organism evidence="26 27">
    <name type="scientific">Glossina palpalis gambiensis</name>
    <dbReference type="NCBI Taxonomy" id="67801"/>
    <lineage>
        <taxon>Eukaryota</taxon>
        <taxon>Metazoa</taxon>
        <taxon>Ecdysozoa</taxon>
        <taxon>Arthropoda</taxon>
        <taxon>Hexapoda</taxon>
        <taxon>Insecta</taxon>
        <taxon>Pterygota</taxon>
        <taxon>Neoptera</taxon>
        <taxon>Endopterygota</taxon>
        <taxon>Diptera</taxon>
        <taxon>Brachycera</taxon>
        <taxon>Muscomorpha</taxon>
        <taxon>Hippoboscoidea</taxon>
        <taxon>Glossinidae</taxon>
        <taxon>Glossina</taxon>
    </lineage>
</organism>
<keyword evidence="9" id="KW-0132">Cell division</keyword>
<evidence type="ECO:0000256" key="4">
    <source>
        <dbReference type="ARBA" id="ARBA00006485"/>
    </source>
</evidence>
<keyword evidence="16" id="KW-0966">Cell projection</keyword>
<dbReference type="InterPro" id="IPR050108">
    <property type="entry name" value="CDK"/>
</dbReference>
<keyword evidence="15" id="KW-0539">Nucleus</keyword>
<evidence type="ECO:0000256" key="8">
    <source>
        <dbReference type="ARBA" id="ARBA00022527"/>
    </source>
</evidence>
<dbReference type="SMART" id="SM00220">
    <property type="entry name" value="S_TKc"/>
    <property type="match status" value="1"/>
</dbReference>
<feature type="binding site" evidence="23">
    <location>
        <position position="43"/>
    </location>
    <ligand>
        <name>ATP</name>
        <dbReference type="ChEBI" id="CHEBI:30616"/>
    </ligand>
</feature>
<keyword evidence="7" id="KW-0963">Cytoplasm</keyword>
<name>A0A1B0BUL0_9MUSC</name>
<evidence type="ECO:0000256" key="10">
    <source>
        <dbReference type="ARBA" id="ARBA00022679"/>
    </source>
</evidence>
<dbReference type="InterPro" id="IPR048002">
    <property type="entry name" value="CDK20-like_STKc"/>
</dbReference>
<dbReference type="InterPro" id="IPR000719">
    <property type="entry name" value="Prot_kinase_dom"/>
</dbReference>
<dbReference type="SUPFAM" id="SSF56112">
    <property type="entry name" value="Protein kinase-like (PK-like)"/>
    <property type="match status" value="1"/>
</dbReference>
<keyword evidence="12" id="KW-0418">Kinase</keyword>
<dbReference type="FunFam" id="1.10.510.10:FF:000791">
    <property type="entry name" value="cyclin-dependent kinase 20"/>
    <property type="match status" value="1"/>
</dbReference>
<evidence type="ECO:0000256" key="7">
    <source>
        <dbReference type="ARBA" id="ARBA00022490"/>
    </source>
</evidence>
<dbReference type="VEuPathDB" id="VectorBase:GPPI040979"/>
<comment type="catalytic activity">
    <reaction evidence="21">
        <text>L-threonyl-[protein] + ATP = O-phospho-L-threonyl-[protein] + ADP + H(+)</text>
        <dbReference type="Rhea" id="RHEA:46608"/>
        <dbReference type="Rhea" id="RHEA-COMP:11060"/>
        <dbReference type="Rhea" id="RHEA-COMP:11605"/>
        <dbReference type="ChEBI" id="CHEBI:15378"/>
        <dbReference type="ChEBI" id="CHEBI:30013"/>
        <dbReference type="ChEBI" id="CHEBI:30616"/>
        <dbReference type="ChEBI" id="CHEBI:61977"/>
        <dbReference type="ChEBI" id="CHEBI:456216"/>
        <dbReference type="EC" id="2.7.11.22"/>
    </reaction>
</comment>
<dbReference type="InterPro" id="IPR011009">
    <property type="entry name" value="Kinase-like_dom_sf"/>
</dbReference>
<dbReference type="PROSITE" id="PS00107">
    <property type="entry name" value="PROTEIN_KINASE_ATP"/>
    <property type="match status" value="1"/>
</dbReference>
<evidence type="ECO:0000256" key="19">
    <source>
        <dbReference type="ARBA" id="ARBA00035720"/>
    </source>
</evidence>
<comment type="catalytic activity">
    <reaction evidence="22">
        <text>L-seryl-[protein] + ATP = O-phospho-L-seryl-[protein] + ADP + H(+)</text>
        <dbReference type="Rhea" id="RHEA:17989"/>
        <dbReference type="Rhea" id="RHEA-COMP:9863"/>
        <dbReference type="Rhea" id="RHEA-COMP:11604"/>
        <dbReference type="ChEBI" id="CHEBI:15378"/>
        <dbReference type="ChEBI" id="CHEBI:29999"/>
        <dbReference type="ChEBI" id="CHEBI:30616"/>
        <dbReference type="ChEBI" id="CHEBI:83421"/>
        <dbReference type="ChEBI" id="CHEBI:456216"/>
        <dbReference type="EC" id="2.7.11.22"/>
    </reaction>
</comment>
<dbReference type="InterPro" id="IPR008271">
    <property type="entry name" value="Ser/Thr_kinase_AS"/>
</dbReference>
<evidence type="ECO:0000256" key="14">
    <source>
        <dbReference type="ARBA" id="ARBA00023069"/>
    </source>
</evidence>
<dbReference type="FunFam" id="3.30.200.20:FF:000579">
    <property type="entry name" value="cyclin-dependent kinase 20"/>
    <property type="match status" value="1"/>
</dbReference>
<proteinExistence type="inferred from homology"/>